<name>A0A0G9KQ05_9BACT</name>
<proteinExistence type="predicted"/>
<dbReference type="InterPro" id="IPR003841">
    <property type="entry name" value="Na/Pi_transpt"/>
</dbReference>
<keyword evidence="3 6" id="KW-0812">Transmembrane</keyword>
<organism evidence="7 8">
    <name type="scientific">Aliarcobacter butzleri L355</name>
    <dbReference type="NCBI Taxonomy" id="1447263"/>
    <lineage>
        <taxon>Bacteria</taxon>
        <taxon>Pseudomonadati</taxon>
        <taxon>Campylobacterota</taxon>
        <taxon>Epsilonproteobacteria</taxon>
        <taxon>Campylobacterales</taxon>
        <taxon>Arcobacteraceae</taxon>
        <taxon>Aliarcobacter</taxon>
    </lineage>
</organism>
<dbReference type="GO" id="GO:0005436">
    <property type="term" value="F:sodium:phosphate symporter activity"/>
    <property type="evidence" value="ECO:0007669"/>
    <property type="project" value="InterPro"/>
</dbReference>
<feature type="transmembrane region" description="Helical" evidence="6">
    <location>
        <begin position="69"/>
        <end position="97"/>
    </location>
</feature>
<feature type="transmembrane region" description="Helical" evidence="6">
    <location>
        <begin position="304"/>
        <end position="323"/>
    </location>
</feature>
<dbReference type="GO" id="GO:0044341">
    <property type="term" value="P:sodium-dependent phosphate transport"/>
    <property type="evidence" value="ECO:0007669"/>
    <property type="project" value="InterPro"/>
</dbReference>
<dbReference type="AlphaFoldDB" id="A0A0G9KQ05"/>
<dbReference type="Pfam" id="PF02690">
    <property type="entry name" value="Na_Pi_cotrans"/>
    <property type="match status" value="1"/>
</dbReference>
<keyword evidence="5 6" id="KW-0472">Membrane</keyword>
<dbReference type="Proteomes" id="UP000035154">
    <property type="component" value="Unassembled WGS sequence"/>
</dbReference>
<evidence type="ECO:0000313" key="7">
    <source>
        <dbReference type="EMBL" id="KLE08581.1"/>
    </source>
</evidence>
<evidence type="ECO:0000313" key="8">
    <source>
        <dbReference type="Proteomes" id="UP000035154"/>
    </source>
</evidence>
<evidence type="ECO:0000256" key="6">
    <source>
        <dbReference type="SAM" id="Phobius"/>
    </source>
</evidence>
<evidence type="ECO:0000256" key="2">
    <source>
        <dbReference type="ARBA" id="ARBA00022475"/>
    </source>
</evidence>
<protein>
    <recommendedName>
        <fullName evidence="9">Sodium:pantothenate symporter</fullName>
    </recommendedName>
</protein>
<dbReference type="GO" id="GO:0005886">
    <property type="term" value="C:plasma membrane"/>
    <property type="evidence" value="ECO:0007669"/>
    <property type="project" value="UniProtKB-SubCell"/>
</dbReference>
<feature type="transmembrane region" description="Helical" evidence="6">
    <location>
        <begin position="30"/>
        <end position="48"/>
    </location>
</feature>
<sequence>MIKKILFPLLFLILAYFVLSYESAKEIIAGISIFLVGMFFMEDGFKLFSGGFLEKVLEKFTNSMPKAILNGFLITSIVQSSSLTSVILISFLGASLIGLEAAIGVLLGSSLGSSTTAWLISLFGLKIKISHYAMPIIVFGIFFRFSKNQKQKGFGNILLGLGFIFLGISYMVNGFFDLKENIDLSIYSLNGYFGMFIFSIIGAFMTFIVQSSSASIAIILAALSSSQILYLNAIATVIGGKLGSTATTLIGSTTSNSNGKRLAFAQLILNLIATLFGIIFFYPIINFIEYLSNYFGIESEVIKFTIFVTIFNLCAVLIMLPILPKLVQKIKKMFIPKVKSWSRLEFLDNESLESSKSITIGLKKENIVLYNNLIKAIKHQLSINDEDIYWSKKHKNIKKDKNHKIDKLYKDKIKNLHDEILEYVSIAQERINKDDFYEINNSQEITKQILKLLKSIKNLDKNIDPFLESKNKDTIKEYFFIKEIFIIIIKELENISSNSNLDNIDKMYKIKALQQKLISFDTLSSSRIEDLFEAKKIDAKNSTILIKNISFSIIICQSLIEIFISLFIEDNFLLLEEDENLN</sequence>
<dbReference type="EMBL" id="JAIW01000059">
    <property type="protein sequence ID" value="KLE08581.1"/>
    <property type="molecule type" value="Genomic_DNA"/>
</dbReference>
<feature type="transmembrane region" description="Helical" evidence="6">
    <location>
        <begin position="117"/>
        <end position="142"/>
    </location>
</feature>
<evidence type="ECO:0000256" key="4">
    <source>
        <dbReference type="ARBA" id="ARBA00022989"/>
    </source>
</evidence>
<dbReference type="RefSeq" id="WP_046998566.1">
    <property type="nucleotide sequence ID" value="NZ_JAIW01000059.1"/>
</dbReference>
<dbReference type="PANTHER" id="PTHR10010:SF46">
    <property type="entry name" value="SODIUM-DEPENDENT PHOSPHATE TRANSPORT PROTEIN 2B"/>
    <property type="match status" value="1"/>
</dbReference>
<evidence type="ECO:0008006" key="9">
    <source>
        <dbReference type="Google" id="ProtNLM"/>
    </source>
</evidence>
<reference evidence="7 8" key="1">
    <citation type="submission" date="2014-01" db="EMBL/GenBank/DDBJ databases">
        <title>Development of a Comparative Genomic Fingerprinting Assay for High Resolution Genotyping of Arcobacter butzleri.</title>
        <authorList>
            <person name="Webb A.L."/>
            <person name="Inglis G.D."/>
            <person name="Kruczkiewicz P."/>
            <person name="Selinger L.B."/>
            <person name="Taboada E.N."/>
        </authorList>
    </citation>
    <scope>NUCLEOTIDE SEQUENCE [LARGE SCALE GENOMIC DNA]</scope>
    <source>
        <strain evidence="7 8">L355</strain>
    </source>
</reference>
<feature type="transmembrane region" description="Helical" evidence="6">
    <location>
        <begin position="262"/>
        <end position="284"/>
    </location>
</feature>
<dbReference type="NCBIfam" id="NF037997">
    <property type="entry name" value="Na_Pi_symport"/>
    <property type="match status" value="1"/>
</dbReference>
<feature type="transmembrane region" description="Helical" evidence="6">
    <location>
        <begin position="154"/>
        <end position="172"/>
    </location>
</feature>
<keyword evidence="2" id="KW-1003">Cell membrane</keyword>
<accession>A0A0G9KQ05</accession>
<keyword evidence="4 6" id="KW-1133">Transmembrane helix</keyword>
<gene>
    <name evidence="7" type="ORF">AF80_08535</name>
</gene>
<feature type="transmembrane region" description="Helical" evidence="6">
    <location>
        <begin position="192"/>
        <end position="223"/>
    </location>
</feature>
<dbReference type="PATRIC" id="fig|1447263.3.peg.1661"/>
<evidence type="ECO:0000256" key="5">
    <source>
        <dbReference type="ARBA" id="ARBA00023136"/>
    </source>
</evidence>
<comment type="caution">
    <text evidence="7">The sequence shown here is derived from an EMBL/GenBank/DDBJ whole genome shotgun (WGS) entry which is preliminary data.</text>
</comment>
<comment type="subcellular location">
    <subcellularLocation>
        <location evidence="1">Cell membrane</location>
        <topology evidence="1">Multi-pass membrane protein</topology>
    </subcellularLocation>
</comment>
<evidence type="ECO:0000256" key="1">
    <source>
        <dbReference type="ARBA" id="ARBA00004651"/>
    </source>
</evidence>
<evidence type="ECO:0000256" key="3">
    <source>
        <dbReference type="ARBA" id="ARBA00022692"/>
    </source>
</evidence>
<dbReference type="PANTHER" id="PTHR10010">
    <property type="entry name" value="SOLUTE CARRIER FAMILY 34 SODIUM PHOSPHATE , MEMBER 2-RELATED"/>
    <property type="match status" value="1"/>
</dbReference>